<sequence>MVPLRNHQRRRVGTARRGRQQRGSTVVQRDAEQPRGARGPVSSAIIVAPSADSDHPGITGSGSAISRTQDPSDSACTRSSVTPPAFQTARTVPSVRTA</sequence>
<dbReference type="Proteomes" id="UP001324287">
    <property type="component" value="Chromosome"/>
</dbReference>
<evidence type="ECO:0000313" key="2">
    <source>
        <dbReference type="EMBL" id="WRL64638.1"/>
    </source>
</evidence>
<feature type="compositionally biased region" description="Polar residues" evidence="1">
    <location>
        <begin position="88"/>
        <end position="98"/>
    </location>
</feature>
<dbReference type="RefSeq" id="WP_324275963.1">
    <property type="nucleotide sequence ID" value="NZ_CP141261.1"/>
</dbReference>
<proteinExistence type="predicted"/>
<feature type="region of interest" description="Disordered" evidence="1">
    <location>
        <begin position="1"/>
        <end position="98"/>
    </location>
</feature>
<evidence type="ECO:0000313" key="3">
    <source>
        <dbReference type="Proteomes" id="UP001324287"/>
    </source>
</evidence>
<feature type="compositionally biased region" description="Basic residues" evidence="1">
    <location>
        <begin position="1"/>
        <end position="20"/>
    </location>
</feature>
<evidence type="ECO:0000256" key="1">
    <source>
        <dbReference type="SAM" id="MobiDB-lite"/>
    </source>
</evidence>
<organism evidence="2 3">
    <name type="scientific">Blastococcus brunescens</name>
    <dbReference type="NCBI Taxonomy" id="1564165"/>
    <lineage>
        <taxon>Bacteria</taxon>
        <taxon>Bacillati</taxon>
        <taxon>Actinomycetota</taxon>
        <taxon>Actinomycetes</taxon>
        <taxon>Geodermatophilales</taxon>
        <taxon>Geodermatophilaceae</taxon>
        <taxon>Blastococcus</taxon>
    </lineage>
</organism>
<dbReference type="EMBL" id="CP141261">
    <property type="protein sequence ID" value="WRL64638.1"/>
    <property type="molecule type" value="Genomic_DNA"/>
</dbReference>
<accession>A0ABZ1B445</accession>
<name>A0ABZ1B445_9ACTN</name>
<reference evidence="2 3" key="1">
    <citation type="submission" date="2023-12" db="EMBL/GenBank/DDBJ databases">
        <title>Blastococcus brunescens sp. nov., an actonobacterium isolated from sandstone collected in sahara desert.</title>
        <authorList>
            <person name="Gtari M."/>
            <person name="Ghodhbane F."/>
        </authorList>
    </citation>
    <scope>NUCLEOTIDE SEQUENCE [LARGE SCALE GENOMIC DNA]</scope>
    <source>
        <strain evidence="2 3">BMG 8361</strain>
    </source>
</reference>
<protein>
    <submittedName>
        <fullName evidence="2">Uncharacterized protein</fullName>
    </submittedName>
</protein>
<gene>
    <name evidence="2" type="ORF">U6N30_02250</name>
</gene>
<keyword evidence="3" id="KW-1185">Reference proteome</keyword>
<feature type="compositionally biased region" description="Polar residues" evidence="1">
    <location>
        <begin position="61"/>
        <end position="82"/>
    </location>
</feature>